<keyword evidence="3" id="KW-0413">Isomerase</keyword>
<evidence type="ECO:0000259" key="5">
    <source>
        <dbReference type="PROSITE" id="PS50984"/>
    </source>
</evidence>
<dbReference type="PANTHER" id="PTHR13326:SF21">
    <property type="entry name" value="PSEUDOURIDYLATE SYNTHASE PUS7L"/>
    <property type="match status" value="1"/>
</dbReference>
<feature type="compositionally biased region" description="Basic and acidic residues" evidence="4">
    <location>
        <begin position="228"/>
        <end position="237"/>
    </location>
</feature>
<accession>A0AA40KBQ4</accession>
<organism evidence="6 7">
    <name type="scientific">Schizothecium vesticola</name>
    <dbReference type="NCBI Taxonomy" id="314040"/>
    <lineage>
        <taxon>Eukaryota</taxon>
        <taxon>Fungi</taxon>
        <taxon>Dikarya</taxon>
        <taxon>Ascomycota</taxon>
        <taxon>Pezizomycotina</taxon>
        <taxon>Sordariomycetes</taxon>
        <taxon>Sordariomycetidae</taxon>
        <taxon>Sordariales</taxon>
        <taxon>Schizotheciaceae</taxon>
        <taxon>Schizothecium</taxon>
    </lineage>
</organism>
<name>A0AA40KBQ4_9PEZI</name>
<feature type="region of interest" description="Disordered" evidence="4">
    <location>
        <begin position="89"/>
        <end position="122"/>
    </location>
</feature>
<feature type="compositionally biased region" description="Pro residues" evidence="4">
    <location>
        <begin position="110"/>
        <end position="120"/>
    </location>
</feature>
<dbReference type="InterPro" id="IPR020103">
    <property type="entry name" value="PsdUridine_synth_cat_dom_sf"/>
</dbReference>
<dbReference type="PIRSF" id="PIRSF037016">
    <property type="entry name" value="Pseudouridin_synth_euk_prd"/>
    <property type="match status" value="1"/>
</dbReference>
<dbReference type="Gene3D" id="3.30.2350.20">
    <property type="entry name" value="TruD, catalytic domain"/>
    <property type="match status" value="3"/>
</dbReference>
<evidence type="ECO:0000256" key="1">
    <source>
        <dbReference type="ARBA" id="ARBA00007953"/>
    </source>
</evidence>
<dbReference type="GO" id="GO:0008033">
    <property type="term" value="P:tRNA processing"/>
    <property type="evidence" value="ECO:0007669"/>
    <property type="project" value="UniProtKB-KW"/>
</dbReference>
<evidence type="ECO:0000313" key="6">
    <source>
        <dbReference type="EMBL" id="KAK0753090.1"/>
    </source>
</evidence>
<evidence type="ECO:0000256" key="2">
    <source>
        <dbReference type="ARBA" id="ARBA00022694"/>
    </source>
</evidence>
<feature type="region of interest" description="Disordered" evidence="4">
    <location>
        <begin position="668"/>
        <end position="692"/>
    </location>
</feature>
<dbReference type="InterPro" id="IPR020119">
    <property type="entry name" value="PsdUridine_synth_TruD_CS"/>
</dbReference>
<evidence type="ECO:0000256" key="3">
    <source>
        <dbReference type="ARBA" id="ARBA00023235"/>
    </source>
</evidence>
<dbReference type="InterPro" id="IPR011760">
    <property type="entry name" value="PsdUridine_synth_TruD_insert"/>
</dbReference>
<feature type="region of interest" description="Disordered" evidence="4">
    <location>
        <begin position="709"/>
        <end position="741"/>
    </location>
</feature>
<dbReference type="Pfam" id="PF01142">
    <property type="entry name" value="TruD"/>
    <property type="match status" value="2"/>
</dbReference>
<keyword evidence="7" id="KW-1185">Reference proteome</keyword>
<sequence length="962" mass="106012">MSRREGIHVPAVRVANEKSLGITERCTPTSYSWTGDNRKRYTDFLVYEIRKDGSTVHLRDYEVDEEQEKLAQTALASQAGLDGRNFTSTGFPTSRNFTPATGGRQSSPAPAVPAPTPAPAPAQEVTVKTVAEEDQNILEKLIGKTCIEALVKLDLNAQAKKPMLGSERSVTFAPITDRPQRATLHHEIRRIFEGRIETVADSNGVITAMSSKPTVNSGRNANANGNRGSRDGGRVRDPNHKSFSALGGDYLHFTLYKENKDTMDAINTIARLLKIKASNFGFAGTKDRRASTVQRVSVFRQRKKNLLWLNSRLDNVKVGEFSHLQSPLQLGQHGGNEFIITLKNCEPVNTGFGPVSLKERLQIIHFSVEVGLASLMKNGYLNYFGLQRFGTYSIGTHLLGMKILNGEYESVVDDILHVEQQYLDEVLDNRSPQGQGPTKDNNRDDLNRARAITTWKATKNASKAFDYLPKRFSSEFALINHLDKNPKDHMGAILCITRGMRMMYIHAYQSYIWNHAASYRWAKFGDEVIVGDLVLVDPSKGEEKATVSADDSEVYYVQARFLTEQDVASKKYTIFDIVLPTPGYDVIYPNNEVGKFYEEFMGREENGSLSPYDMRRRHKEFSLSGNYRNIIGRFITEPEYAIQLYADDTQQMYPTDLDFAKHNRALQKAGALKTKREATTAASPSPEAAARWNQFAGNPAVFDGIMAEDRRRKASESPKSDAPSVTKDTWVQTGTDGGAKRVKLTRHQDILVTDNQAAGDAVAQDSPMKDVDSSATVDVGAQSAAGAVETTVNATPVVIKAENATSTTDYATPVFEKPKHDAEVSTPMSLSESFYSGVPIPPTPANPEGSDGASASTSAPDPMNWYGGGLAFIPPPVTVKEESAEKKPETPAPEIKIGNITLPNFQTPIGHMASLSRDFSDEIAKNPKAQKIAVVLKFQLKSSNYATVVLRELMGVEVEEAA</sequence>
<dbReference type="GO" id="GO:0009982">
    <property type="term" value="F:pseudouridine synthase activity"/>
    <property type="evidence" value="ECO:0007669"/>
    <property type="project" value="InterPro"/>
</dbReference>
<comment type="similarity">
    <text evidence="1">Belongs to the pseudouridine synthase TruD family.</text>
</comment>
<feature type="compositionally biased region" description="Basic and acidic residues" evidence="4">
    <location>
        <begin position="709"/>
        <end position="719"/>
    </location>
</feature>
<feature type="region of interest" description="Disordered" evidence="4">
    <location>
        <begin position="212"/>
        <end position="237"/>
    </location>
</feature>
<feature type="compositionally biased region" description="Low complexity" evidence="4">
    <location>
        <begin position="679"/>
        <end position="690"/>
    </location>
</feature>
<dbReference type="GO" id="GO:0001522">
    <property type="term" value="P:pseudouridine synthesis"/>
    <property type="evidence" value="ECO:0007669"/>
    <property type="project" value="InterPro"/>
</dbReference>
<dbReference type="GO" id="GO:0005634">
    <property type="term" value="C:nucleus"/>
    <property type="evidence" value="ECO:0007669"/>
    <property type="project" value="TreeGrafter"/>
</dbReference>
<dbReference type="AlphaFoldDB" id="A0AA40KBQ4"/>
<feature type="compositionally biased region" description="Polar residues" evidence="4">
    <location>
        <begin position="89"/>
        <end position="107"/>
    </location>
</feature>
<feature type="region of interest" description="Disordered" evidence="4">
    <location>
        <begin position="839"/>
        <end position="860"/>
    </location>
</feature>
<dbReference type="PANTHER" id="PTHR13326">
    <property type="entry name" value="TRNA PSEUDOURIDINE SYNTHASE D"/>
    <property type="match status" value="1"/>
</dbReference>
<feature type="compositionally biased region" description="Low complexity" evidence="4">
    <location>
        <begin position="215"/>
        <end position="227"/>
    </location>
</feature>
<dbReference type="EMBL" id="JAUKUD010000001">
    <property type="protein sequence ID" value="KAK0753090.1"/>
    <property type="molecule type" value="Genomic_DNA"/>
</dbReference>
<keyword evidence="2" id="KW-0819">tRNA processing</keyword>
<dbReference type="InterPro" id="IPR001656">
    <property type="entry name" value="PsdUridine_synth_TruD"/>
</dbReference>
<dbReference type="CDD" id="cd02576">
    <property type="entry name" value="PseudoU_synth_ScPUS7"/>
    <property type="match status" value="1"/>
</dbReference>
<reference evidence="6" key="1">
    <citation type="submission" date="2023-06" db="EMBL/GenBank/DDBJ databases">
        <title>Genome-scale phylogeny and comparative genomics of the fungal order Sordariales.</title>
        <authorList>
            <consortium name="Lawrence Berkeley National Laboratory"/>
            <person name="Hensen N."/>
            <person name="Bonometti L."/>
            <person name="Westerberg I."/>
            <person name="Brannstrom I.O."/>
            <person name="Guillou S."/>
            <person name="Cros-Aarteil S."/>
            <person name="Calhoun S."/>
            <person name="Haridas S."/>
            <person name="Kuo A."/>
            <person name="Mondo S."/>
            <person name="Pangilinan J."/>
            <person name="Riley R."/>
            <person name="LaButti K."/>
            <person name="Andreopoulos B."/>
            <person name="Lipzen A."/>
            <person name="Chen C."/>
            <person name="Yanf M."/>
            <person name="Daum C."/>
            <person name="Ng V."/>
            <person name="Clum A."/>
            <person name="Steindorff A."/>
            <person name="Ohm R."/>
            <person name="Martin F."/>
            <person name="Silar P."/>
            <person name="Natvig D."/>
            <person name="Lalanne C."/>
            <person name="Gautier V."/>
            <person name="Ament-velasquez S.L."/>
            <person name="Kruys A."/>
            <person name="Hutchinson M.I."/>
            <person name="Powell A.J."/>
            <person name="Barry K."/>
            <person name="Miller A.N."/>
            <person name="Grigoriev I.V."/>
            <person name="Debuchy R."/>
            <person name="Gladieux P."/>
            <person name="Thoren M.H."/>
            <person name="Johannesson H."/>
        </authorList>
    </citation>
    <scope>NUCLEOTIDE SEQUENCE</scope>
    <source>
        <strain evidence="6">SMH3187-1</strain>
    </source>
</reference>
<gene>
    <name evidence="6" type="ORF">B0T18DRAFT_451647</name>
</gene>
<dbReference type="NCBIfam" id="TIGR00094">
    <property type="entry name" value="tRNA_TruD_broad"/>
    <property type="match status" value="1"/>
</dbReference>
<dbReference type="PROSITE" id="PS50984">
    <property type="entry name" value="TRUD"/>
    <property type="match status" value="1"/>
</dbReference>
<dbReference type="PROSITE" id="PS01268">
    <property type="entry name" value="UPF0024"/>
    <property type="match status" value="1"/>
</dbReference>
<dbReference type="Proteomes" id="UP001172155">
    <property type="component" value="Unassembled WGS sequence"/>
</dbReference>
<evidence type="ECO:0000313" key="7">
    <source>
        <dbReference type="Proteomes" id="UP001172155"/>
    </source>
</evidence>
<feature type="domain" description="TRUD" evidence="5">
    <location>
        <begin position="379"/>
        <end position="633"/>
    </location>
</feature>
<proteinExistence type="inferred from homology"/>
<dbReference type="SUPFAM" id="SSF55120">
    <property type="entry name" value="Pseudouridine synthase"/>
    <property type="match status" value="1"/>
</dbReference>
<protein>
    <submittedName>
        <fullName evidence="6">Pseudouridine synthase</fullName>
    </submittedName>
</protein>
<comment type="caution">
    <text evidence="6">The sequence shown here is derived from an EMBL/GenBank/DDBJ whole genome shotgun (WGS) entry which is preliminary data.</text>
</comment>
<evidence type="ECO:0000256" key="4">
    <source>
        <dbReference type="SAM" id="MobiDB-lite"/>
    </source>
</evidence>
<dbReference type="GO" id="GO:0003723">
    <property type="term" value="F:RNA binding"/>
    <property type="evidence" value="ECO:0007669"/>
    <property type="project" value="InterPro"/>
</dbReference>
<dbReference type="InterPro" id="IPR042214">
    <property type="entry name" value="TruD_catalytic"/>
</dbReference>